<organism evidence="6 7">
    <name type="scientific">Pedobacter ureilyticus</name>
    <dbReference type="NCBI Taxonomy" id="1393051"/>
    <lineage>
        <taxon>Bacteria</taxon>
        <taxon>Pseudomonadati</taxon>
        <taxon>Bacteroidota</taxon>
        <taxon>Sphingobacteriia</taxon>
        <taxon>Sphingobacteriales</taxon>
        <taxon>Sphingobacteriaceae</taxon>
        <taxon>Pedobacter</taxon>
    </lineage>
</organism>
<dbReference type="SUPFAM" id="SSF49478">
    <property type="entry name" value="Cna protein B-type domain"/>
    <property type="match status" value="1"/>
</dbReference>
<keyword evidence="7" id="KW-1185">Reference proteome</keyword>
<dbReference type="InterPro" id="IPR006664">
    <property type="entry name" value="OMP_bac"/>
</dbReference>
<dbReference type="InterPro" id="IPR050330">
    <property type="entry name" value="Bact_OuterMem_StrucFunc"/>
</dbReference>
<dbReference type="PRINTS" id="PR01021">
    <property type="entry name" value="OMPADOMAIN"/>
</dbReference>
<feature type="domain" description="OmpA-like" evidence="5">
    <location>
        <begin position="415"/>
        <end position="535"/>
    </location>
</feature>
<accession>A0ABW9J365</accession>
<evidence type="ECO:0000259" key="5">
    <source>
        <dbReference type="PROSITE" id="PS51123"/>
    </source>
</evidence>
<sequence>SLKDAGPEQLTQIANWKNSCDSAVKWMRSPKTVSITNEKALNSAQSDWAPVPYGSGLLFTSDRTAGGAGKAGGSRPFLKFDGSRMPDRDTYGWSGNGYLRIYQRQGEGGGIVPFAMRTGSDYHVGSPTFSADEREMYFTLTRIPKNMDRVKGAPSTINIEIYSSRREGDTWSEPEAFRYNSVQEWSVGDPFLSSDGKTLFFVSNKPGGKGGTDIYFCERTGDGKWGEATNLSAVNSAGNERSPVVHDGYLYFSTDSGIGMGGLDIHRAKMGRGGPSGIENLGYPINSPQDDFAFRPTGRLEGYFASNRDGGLGQDDIYSFIERERLKLLVQGRVFNRETNMPLPDAVVTLGRADGTPVMVQTDGEGRFRFDLDENSDYQLLAERTNFRSDRASITTKGLKSAAPIEQSLYLTPIVIDRPIRIENIYYDFDKSNIRKDAAVELDKLVAIMKENPTIWIELGSHTDSRGNDQYNQWLSQRRANSAVQYIIDRGIEKSRITARGYGESVPVNRCTNGVKCSEADHQLNRRTEFRIVKQ</sequence>
<evidence type="ECO:0000256" key="1">
    <source>
        <dbReference type="ARBA" id="ARBA00004442"/>
    </source>
</evidence>
<dbReference type="Gene3D" id="3.30.1330.60">
    <property type="entry name" value="OmpA-like domain"/>
    <property type="match status" value="1"/>
</dbReference>
<dbReference type="RefSeq" id="WP_138722081.1">
    <property type="nucleotide sequence ID" value="NZ_SSHJ02000001.1"/>
</dbReference>
<dbReference type="PROSITE" id="PS51123">
    <property type="entry name" value="OMPA_2"/>
    <property type="match status" value="1"/>
</dbReference>
<keyword evidence="3" id="KW-0998">Cell outer membrane</keyword>
<gene>
    <name evidence="6" type="ORF">E6A44_005265</name>
</gene>
<comment type="caution">
    <text evidence="6">The sequence shown here is derived from an EMBL/GenBank/DDBJ whole genome shotgun (WGS) entry which is preliminary data.</text>
</comment>
<dbReference type="Pfam" id="PF13620">
    <property type="entry name" value="CarboxypepD_reg"/>
    <property type="match status" value="1"/>
</dbReference>
<dbReference type="PANTHER" id="PTHR30329:SF21">
    <property type="entry name" value="LIPOPROTEIN YIAD-RELATED"/>
    <property type="match status" value="1"/>
</dbReference>
<dbReference type="Gene3D" id="2.60.40.1120">
    <property type="entry name" value="Carboxypeptidase-like, regulatory domain"/>
    <property type="match status" value="1"/>
</dbReference>
<dbReference type="EMBL" id="SSHJ02000001">
    <property type="protein sequence ID" value="MFN0254971.1"/>
    <property type="molecule type" value="Genomic_DNA"/>
</dbReference>
<protein>
    <submittedName>
        <fullName evidence="6">OmpA family protein</fullName>
    </submittedName>
</protein>
<dbReference type="InterPro" id="IPR036737">
    <property type="entry name" value="OmpA-like_sf"/>
</dbReference>
<comment type="subcellular location">
    <subcellularLocation>
        <location evidence="1">Cell outer membrane</location>
    </subcellularLocation>
</comment>
<evidence type="ECO:0000313" key="6">
    <source>
        <dbReference type="EMBL" id="MFN0254971.1"/>
    </source>
</evidence>
<evidence type="ECO:0000256" key="4">
    <source>
        <dbReference type="PROSITE-ProRule" id="PRU00473"/>
    </source>
</evidence>
<evidence type="ECO:0000256" key="2">
    <source>
        <dbReference type="ARBA" id="ARBA00023136"/>
    </source>
</evidence>
<dbReference type="PANTHER" id="PTHR30329">
    <property type="entry name" value="STATOR ELEMENT OF FLAGELLAR MOTOR COMPLEX"/>
    <property type="match status" value="1"/>
</dbReference>
<proteinExistence type="predicted"/>
<dbReference type="CDD" id="cd07185">
    <property type="entry name" value="OmpA_C-like"/>
    <property type="match status" value="1"/>
</dbReference>
<dbReference type="Pfam" id="PF00691">
    <property type="entry name" value="OmpA"/>
    <property type="match status" value="1"/>
</dbReference>
<evidence type="ECO:0000256" key="3">
    <source>
        <dbReference type="ARBA" id="ARBA00023237"/>
    </source>
</evidence>
<dbReference type="SUPFAM" id="SSF103088">
    <property type="entry name" value="OmpA-like"/>
    <property type="match status" value="1"/>
</dbReference>
<keyword evidence="2 4" id="KW-0472">Membrane</keyword>
<dbReference type="InterPro" id="IPR011659">
    <property type="entry name" value="WD40"/>
</dbReference>
<reference evidence="6 7" key="1">
    <citation type="submission" date="2024-12" db="EMBL/GenBank/DDBJ databases">
        <authorList>
            <person name="Hu S."/>
        </authorList>
    </citation>
    <scope>NUCLEOTIDE SEQUENCE [LARGE SCALE GENOMIC DNA]</scope>
    <source>
        <strain evidence="6 7">THG-T11</strain>
    </source>
</reference>
<dbReference type="SUPFAM" id="SSF82171">
    <property type="entry name" value="DPP6 N-terminal domain-like"/>
    <property type="match status" value="1"/>
</dbReference>
<dbReference type="Proteomes" id="UP001517247">
    <property type="component" value="Unassembled WGS sequence"/>
</dbReference>
<dbReference type="Pfam" id="PF07676">
    <property type="entry name" value="PD40"/>
    <property type="match status" value="1"/>
</dbReference>
<dbReference type="InterPro" id="IPR006665">
    <property type="entry name" value="OmpA-like"/>
</dbReference>
<name>A0ABW9J365_9SPHI</name>
<feature type="non-terminal residue" evidence="6">
    <location>
        <position position="1"/>
    </location>
</feature>
<evidence type="ECO:0000313" key="7">
    <source>
        <dbReference type="Proteomes" id="UP001517247"/>
    </source>
</evidence>